<comment type="caution">
    <text evidence="2">The sequence shown here is derived from an EMBL/GenBank/DDBJ whole genome shotgun (WGS) entry which is preliminary data.</text>
</comment>
<sequence length="210" mass="25250">MFNKYANRFKINNFLLIKIVSFITSMFPLSIFLFFKYTNEYTKFLGYIPKNLFVNIFIIVEIFSALTIYFFFRMSDMSKKRNLSQNYNVKRYHLEDVVRDKNTTTNYLLANVLPMIALELDYNYNFIFFIFLFISLGFMYIKNDLFYNNPFYDFMGIKVYTSKVFEIVENDKYIKRNISIVLSKSSVYDFDNNECRGVVFKDVLIILKSL</sequence>
<protein>
    <submittedName>
        <fullName evidence="2">Uncharacterized protein</fullName>
    </submittedName>
</protein>
<feature type="transmembrane region" description="Helical" evidence="1">
    <location>
        <begin position="12"/>
        <end position="32"/>
    </location>
</feature>
<evidence type="ECO:0000313" key="2">
    <source>
        <dbReference type="EMBL" id="PWL55454.1"/>
    </source>
</evidence>
<feature type="transmembrane region" description="Helical" evidence="1">
    <location>
        <begin position="52"/>
        <end position="72"/>
    </location>
</feature>
<dbReference type="AlphaFoldDB" id="A0A316MAZ2"/>
<feature type="transmembrane region" description="Helical" evidence="1">
    <location>
        <begin position="122"/>
        <end position="141"/>
    </location>
</feature>
<proteinExistence type="predicted"/>
<accession>A0A316MAZ2</accession>
<gene>
    <name evidence="2" type="ORF">DBY38_01665</name>
</gene>
<evidence type="ECO:0000256" key="1">
    <source>
        <dbReference type="SAM" id="Phobius"/>
    </source>
</evidence>
<evidence type="ECO:0000313" key="3">
    <source>
        <dbReference type="Proteomes" id="UP000246114"/>
    </source>
</evidence>
<keyword evidence="1" id="KW-1133">Transmembrane helix</keyword>
<dbReference type="EMBL" id="QAMZ01000006">
    <property type="protein sequence ID" value="PWL55454.1"/>
    <property type="molecule type" value="Genomic_DNA"/>
</dbReference>
<dbReference type="Proteomes" id="UP000246114">
    <property type="component" value="Unassembled WGS sequence"/>
</dbReference>
<name>A0A316MAZ2_9CLOT</name>
<reference evidence="2 3" key="1">
    <citation type="submission" date="2018-03" db="EMBL/GenBank/DDBJ databases">
        <title>The uncultured portion of the human microbiome is neutrally assembled.</title>
        <authorList>
            <person name="Jeraldo P."/>
            <person name="Boardman L."/>
            <person name="White B.A."/>
            <person name="Nelson H."/>
            <person name="Goldenfeld N."/>
            <person name="Chia N."/>
        </authorList>
    </citation>
    <scope>NUCLEOTIDE SEQUENCE [LARGE SCALE GENOMIC DNA]</scope>
    <source>
        <strain evidence="2">CIM:MAG 903</strain>
    </source>
</reference>
<keyword evidence="1" id="KW-0812">Transmembrane</keyword>
<organism evidence="2 3">
    <name type="scientific">Clostridium cadaveris</name>
    <dbReference type="NCBI Taxonomy" id="1529"/>
    <lineage>
        <taxon>Bacteria</taxon>
        <taxon>Bacillati</taxon>
        <taxon>Bacillota</taxon>
        <taxon>Clostridia</taxon>
        <taxon>Eubacteriales</taxon>
        <taxon>Clostridiaceae</taxon>
        <taxon>Clostridium</taxon>
    </lineage>
</organism>
<keyword evidence="1" id="KW-0472">Membrane</keyword>